<sequence>MCEDTAINRVTNMTSSESNSISLDIHRPPRVLFPNKVAYPIPQNEMGINTPIRLSVSIFNKTSTRFRLHPLQPILPELLTLDGQIIQRRLVTDADFTNNQQNTLLQRNQGREAVFFQIPPNCSSGFDFPAKFLWEHNILRLKIPTIPMFSPNSFHPTSFWCFDGLEAENYQLRWILNTYDENTLSDESNINRSITVGDISSRMLATPWLNLRLVQPLSTDNRAIEVDGVRFKIEMPESVLTIPNRQTGNKTDVKLGIQVINNTSNSLRFYQPSSIDMYLTDDENRAIQILPEKISPGKPKLLTDYSVQSGKSAFFSLNGVISWRNKNVLQIAFPRKTRQQFTGNDSYFNFGELTANQFYHLQVTYKIPESATHLEKEVLEKVWTGWVTLPSVQLTLVEP</sequence>
<accession>A0A139WT92</accession>
<name>A0A139WT92_9CYAN</name>
<dbReference type="Proteomes" id="UP000076925">
    <property type="component" value="Unassembled WGS sequence"/>
</dbReference>
<dbReference type="EMBL" id="ANNX02000051">
    <property type="protein sequence ID" value="KYC35656.1"/>
    <property type="molecule type" value="Genomic_DNA"/>
</dbReference>
<evidence type="ECO:0000313" key="2">
    <source>
        <dbReference type="Proteomes" id="UP000076925"/>
    </source>
</evidence>
<dbReference type="AlphaFoldDB" id="A0A139WT92"/>
<evidence type="ECO:0000313" key="1">
    <source>
        <dbReference type="EMBL" id="KYC35656.1"/>
    </source>
</evidence>
<keyword evidence="2" id="KW-1185">Reference proteome</keyword>
<reference evidence="1 2" key="1">
    <citation type="journal article" date="2013" name="Genome Biol. Evol.">
        <title>Genomes of Stigonematalean cyanobacteria (subsection V) and the evolution of oxygenic photosynthesis from prokaryotes to plastids.</title>
        <authorList>
            <person name="Dagan T."/>
            <person name="Roettger M."/>
            <person name="Stucken K."/>
            <person name="Landan G."/>
            <person name="Koch R."/>
            <person name="Major P."/>
            <person name="Gould S.B."/>
            <person name="Goremykin V.V."/>
            <person name="Rippka R."/>
            <person name="Tandeau de Marsac N."/>
            <person name="Gugger M."/>
            <person name="Lockhart P.J."/>
            <person name="Allen J.F."/>
            <person name="Brune I."/>
            <person name="Maus I."/>
            <person name="Puhler A."/>
            <person name="Martin W.F."/>
        </authorList>
    </citation>
    <scope>NUCLEOTIDE SEQUENCE [LARGE SCALE GENOMIC DNA]</scope>
    <source>
        <strain evidence="1 2">PCC 7110</strain>
    </source>
</reference>
<gene>
    <name evidence="1" type="ORF">WA1_07535</name>
</gene>
<organism evidence="1 2">
    <name type="scientific">Scytonema hofmannii PCC 7110</name>
    <dbReference type="NCBI Taxonomy" id="128403"/>
    <lineage>
        <taxon>Bacteria</taxon>
        <taxon>Bacillati</taxon>
        <taxon>Cyanobacteriota</taxon>
        <taxon>Cyanophyceae</taxon>
        <taxon>Nostocales</taxon>
        <taxon>Scytonemataceae</taxon>
        <taxon>Scytonema</taxon>
    </lineage>
</organism>
<comment type="caution">
    <text evidence="1">The sequence shown here is derived from an EMBL/GenBank/DDBJ whole genome shotgun (WGS) entry which is preliminary data.</text>
</comment>
<dbReference type="STRING" id="128403.WA1_07535"/>
<protein>
    <submittedName>
        <fullName evidence="1">Uncharacterized protein</fullName>
    </submittedName>
</protein>
<proteinExistence type="predicted"/>